<protein>
    <recommendedName>
        <fullName evidence="2 8">cAMP-dependent protein kinase regulatory subunit</fullName>
    </recommendedName>
</protein>
<dbReference type="PROSITE" id="PS50042">
    <property type="entry name" value="CNMP_BINDING_3"/>
    <property type="match status" value="2"/>
</dbReference>
<feature type="binding site" evidence="9">
    <location>
        <position position="308"/>
    </location>
    <ligand>
        <name>3',5'-cyclic AMP</name>
        <dbReference type="ChEBI" id="CHEBI:58165"/>
        <label>1</label>
    </ligand>
</feature>
<feature type="domain" description="Cyclic nucleotide-binding" evidence="11">
    <location>
        <begin position="225"/>
        <end position="349"/>
    </location>
</feature>
<dbReference type="FunFam" id="2.60.120.10:FF:000006">
    <property type="entry name" value="cAMP-dependent protein kinase type I-alpha regulatory subunit"/>
    <property type="match status" value="1"/>
</dbReference>
<dbReference type="PANTHER" id="PTHR11635">
    <property type="entry name" value="CAMP-DEPENDENT PROTEIN KINASE REGULATORY CHAIN"/>
    <property type="match status" value="1"/>
</dbReference>
<keyword evidence="7 8" id="KW-0114">cAMP</keyword>
<keyword evidence="12" id="KW-0808">Transferase</keyword>
<evidence type="ECO:0000256" key="9">
    <source>
        <dbReference type="PIRSR" id="PIRSR000548-1"/>
    </source>
</evidence>
<dbReference type="Pfam" id="PF00027">
    <property type="entry name" value="cNMP_binding"/>
    <property type="match status" value="2"/>
</dbReference>
<feature type="binding site" evidence="9">
    <location>
        <position position="299"/>
    </location>
    <ligand>
        <name>3',5'-cyclic AMP</name>
        <dbReference type="ChEBI" id="CHEBI:58165"/>
        <label>1</label>
    </ligand>
</feature>
<dbReference type="GO" id="GO:0005829">
    <property type="term" value="C:cytosol"/>
    <property type="evidence" value="ECO:0007669"/>
    <property type="project" value="TreeGrafter"/>
</dbReference>
<dbReference type="InterPro" id="IPR000595">
    <property type="entry name" value="cNMP-bd_dom"/>
</dbReference>
<dbReference type="InterPro" id="IPR014710">
    <property type="entry name" value="RmlC-like_jellyroll"/>
</dbReference>
<evidence type="ECO:0000256" key="10">
    <source>
        <dbReference type="SAM" id="MobiDB-lite"/>
    </source>
</evidence>
<dbReference type="PIRSF" id="PIRSF000548">
    <property type="entry name" value="PK_regulatory"/>
    <property type="match status" value="1"/>
</dbReference>
<dbReference type="PROSITE" id="PS00889">
    <property type="entry name" value="CNMP_BINDING_2"/>
    <property type="match status" value="2"/>
</dbReference>
<dbReference type="GO" id="GO:0005634">
    <property type="term" value="C:nucleus"/>
    <property type="evidence" value="ECO:0007669"/>
    <property type="project" value="TreeGrafter"/>
</dbReference>
<name>A0A0F7STA5_PHARH</name>
<evidence type="ECO:0000256" key="1">
    <source>
        <dbReference type="ARBA" id="ARBA00005753"/>
    </source>
</evidence>
<comment type="similarity">
    <text evidence="1 8">Belongs to the cAMP-dependent kinase regulatory chain family.</text>
</comment>
<dbReference type="GO" id="GO:0030552">
    <property type="term" value="F:cAMP binding"/>
    <property type="evidence" value="ECO:0007669"/>
    <property type="project" value="UniProtKB-KW"/>
</dbReference>
<evidence type="ECO:0000256" key="7">
    <source>
        <dbReference type="ARBA" id="ARBA00023149"/>
    </source>
</evidence>
<feature type="domain" description="Cyclic nucleotide-binding" evidence="11">
    <location>
        <begin position="352"/>
        <end position="464"/>
    </location>
</feature>
<proteinExistence type="inferred from homology"/>
<dbReference type="InterPro" id="IPR018490">
    <property type="entry name" value="cNMP-bd_dom_sf"/>
</dbReference>
<dbReference type="FunFam" id="2.60.120.10:FF:000039">
    <property type="entry name" value="cAMP-dependent protein kinase regulatory subunit"/>
    <property type="match status" value="1"/>
</dbReference>
<reference evidence="12" key="1">
    <citation type="submission" date="2014-08" db="EMBL/GenBank/DDBJ databases">
        <authorList>
            <person name="Sharma Rahul"/>
            <person name="Thines Marco"/>
        </authorList>
    </citation>
    <scope>NUCLEOTIDE SEQUENCE</scope>
</reference>
<dbReference type="SMART" id="SM00100">
    <property type="entry name" value="cNMP"/>
    <property type="match status" value="2"/>
</dbReference>
<feature type="binding site" evidence="9">
    <location>
        <position position="430"/>
    </location>
    <ligand>
        <name>3',5'-cyclic AMP</name>
        <dbReference type="ChEBI" id="CHEBI:58165"/>
        <label>2</label>
    </ligand>
</feature>
<keyword evidence="3" id="KW-0597">Phosphoprotein</keyword>
<dbReference type="InterPro" id="IPR018488">
    <property type="entry name" value="cNMP-bd_CS"/>
</dbReference>
<evidence type="ECO:0000313" key="12">
    <source>
        <dbReference type="EMBL" id="CED84731.1"/>
    </source>
</evidence>
<feature type="region of interest" description="Disordered" evidence="10">
    <location>
        <begin position="41"/>
        <end position="205"/>
    </location>
</feature>
<dbReference type="PANTHER" id="PTHR11635:SF152">
    <property type="entry name" value="CAMP-DEPENDENT PROTEIN KINASE TYPE I REGULATORY SUBUNIT-RELATED"/>
    <property type="match status" value="1"/>
</dbReference>
<feature type="binding site" evidence="9">
    <location>
        <position position="421"/>
    </location>
    <ligand>
        <name>3',5'-cyclic AMP</name>
        <dbReference type="ChEBI" id="CHEBI:58165"/>
        <label>2</label>
    </ligand>
</feature>
<comment type="subunit">
    <text evidence="8">Tetramer, composed of 2 regulatory (R) and 2 catalytic (C) subunits. In the presence of cAMP it dissociates into 2 active monomeric C subunits and an R dimer.</text>
</comment>
<feature type="compositionally biased region" description="Polar residues" evidence="10">
    <location>
        <begin position="131"/>
        <end position="152"/>
    </location>
</feature>
<dbReference type="InterPro" id="IPR050503">
    <property type="entry name" value="cAMP-dep_PK_reg_su-like"/>
</dbReference>
<evidence type="ECO:0000256" key="4">
    <source>
        <dbReference type="ARBA" id="ARBA00022566"/>
    </source>
</evidence>
<sequence length="473" mass="50946">MSSNLILQQLIHHVDASPSQDTLQVIFNWSAAKLQEQRASTFAPSSSIVRGPPIGFTYNQPPTNLQPVQSQQATNSFSSAPAPAHPSSPSSTLASQGPSYTQAPPPRRGSAANTAAANSLFQNGPFGVDSTPLSSVSENEISGETSPSSKSAQLFPPPSFPPGFSAGRRTSVSAESLMPSSSKSAKNSFGASPSGSHEASEKLPVYPKGAQQIARIRLSISNNFLFRNLDDEQERDVLNAMREIKIPKGEKIIKQGDVGDYFYVVEEGSLDVFKKTGDFDGDDLGNKVFTSIPGTSFGELALMYNAPRAASIVATTPCTLWALDRVTFRTILLDHTSSKRKMYESFLGSIPILTGLEPYERAKIADALETKTYDDGQDVIREGEVGEEFFIIESGRAKFTKLVDGKEVTLAEYGKGDYFGELALINRAPRAATVRAVGGKLKLAALGEKAFTRLLGPTKDIMARKAGERYGFK</sequence>
<dbReference type="GO" id="GO:0034236">
    <property type="term" value="F:protein kinase A catalytic subunit binding"/>
    <property type="evidence" value="ECO:0007669"/>
    <property type="project" value="TreeGrafter"/>
</dbReference>
<dbReference type="GO" id="GO:0004862">
    <property type="term" value="F:cAMP-dependent protein kinase inhibitor activity"/>
    <property type="evidence" value="ECO:0007669"/>
    <property type="project" value="TreeGrafter"/>
</dbReference>
<dbReference type="SMR" id="A0A0F7STA5"/>
<evidence type="ECO:0000256" key="3">
    <source>
        <dbReference type="ARBA" id="ARBA00022553"/>
    </source>
</evidence>
<keyword evidence="4 8" id="KW-0116">cAMP-binding</keyword>
<evidence type="ECO:0000256" key="8">
    <source>
        <dbReference type="PIRNR" id="PIRNR000548"/>
    </source>
</evidence>
<dbReference type="EMBL" id="LN483166">
    <property type="protein sequence ID" value="CED84731.1"/>
    <property type="molecule type" value="Genomic_DNA"/>
</dbReference>
<evidence type="ECO:0000259" key="11">
    <source>
        <dbReference type="PROSITE" id="PS50042"/>
    </source>
</evidence>
<keyword evidence="12" id="KW-0418">Kinase</keyword>
<feature type="compositionally biased region" description="Polar residues" evidence="10">
    <location>
        <begin position="168"/>
        <end position="197"/>
    </location>
</feature>
<keyword evidence="5" id="KW-0677">Repeat</keyword>
<dbReference type="GO" id="GO:0033554">
    <property type="term" value="P:cellular response to stress"/>
    <property type="evidence" value="ECO:0007669"/>
    <property type="project" value="UniProtKB-ARBA"/>
</dbReference>
<dbReference type="GO" id="GO:0016301">
    <property type="term" value="F:kinase activity"/>
    <property type="evidence" value="ECO:0007669"/>
    <property type="project" value="UniProtKB-KW"/>
</dbReference>
<keyword evidence="6 8" id="KW-0547">Nucleotide-binding</keyword>
<feature type="compositionally biased region" description="Low complexity" evidence="10">
    <location>
        <begin position="76"/>
        <end position="99"/>
    </location>
</feature>
<feature type="compositionally biased region" description="Polar residues" evidence="10">
    <location>
        <begin position="111"/>
        <end position="122"/>
    </location>
</feature>
<dbReference type="PRINTS" id="PR00103">
    <property type="entry name" value="CAMPKINASE"/>
</dbReference>
<dbReference type="Gene3D" id="2.60.120.10">
    <property type="entry name" value="Jelly Rolls"/>
    <property type="match status" value="2"/>
</dbReference>
<dbReference type="CDD" id="cd00038">
    <property type="entry name" value="CAP_ED"/>
    <property type="match status" value="2"/>
</dbReference>
<evidence type="ECO:0000256" key="2">
    <source>
        <dbReference type="ARBA" id="ARBA00020355"/>
    </source>
</evidence>
<evidence type="ECO:0000256" key="6">
    <source>
        <dbReference type="ARBA" id="ARBA00022741"/>
    </source>
</evidence>
<organism evidence="12">
    <name type="scientific">Phaffia rhodozyma</name>
    <name type="common">Yeast</name>
    <name type="synonym">Xanthophyllomyces dendrorhous</name>
    <dbReference type="NCBI Taxonomy" id="264483"/>
    <lineage>
        <taxon>Eukaryota</taxon>
        <taxon>Fungi</taxon>
        <taxon>Dikarya</taxon>
        <taxon>Basidiomycota</taxon>
        <taxon>Agaricomycotina</taxon>
        <taxon>Tremellomycetes</taxon>
        <taxon>Cystofilobasidiales</taxon>
        <taxon>Mrakiaceae</taxon>
        <taxon>Phaffia</taxon>
    </lineage>
</organism>
<dbReference type="InterPro" id="IPR012198">
    <property type="entry name" value="cAMP_dep_PK_reg_su"/>
</dbReference>
<dbReference type="GO" id="GO:0005952">
    <property type="term" value="C:cAMP-dependent protein kinase complex"/>
    <property type="evidence" value="ECO:0007669"/>
    <property type="project" value="InterPro"/>
</dbReference>
<dbReference type="AlphaFoldDB" id="A0A0F7STA5"/>
<accession>A0A0F7STA5</accession>
<dbReference type="PROSITE" id="PS00888">
    <property type="entry name" value="CNMP_BINDING_1"/>
    <property type="match status" value="2"/>
</dbReference>
<evidence type="ECO:0000256" key="5">
    <source>
        <dbReference type="ARBA" id="ARBA00022737"/>
    </source>
</evidence>
<dbReference type="SUPFAM" id="SSF51206">
    <property type="entry name" value="cAMP-binding domain-like"/>
    <property type="match status" value="2"/>
</dbReference>
<feature type="compositionally biased region" description="Polar residues" evidence="10">
    <location>
        <begin position="57"/>
        <end position="75"/>
    </location>
</feature>